<keyword evidence="6" id="KW-0812">Transmembrane</keyword>
<evidence type="ECO:0000256" key="4">
    <source>
        <dbReference type="ARBA" id="ARBA00022803"/>
    </source>
</evidence>
<sequence length="636" mass="72507">MMKKRLFLFIVFTLKVQFLSFLLASTSLAQPAPELAVLSNQVQQLLKVNTEMIDTDTVKSLSEKIISNRQHFSHDILAKVYLLSARVASNQGNINNVFEFAQKGLVANSLDKKIKLALLFKLADVYIARKQYKQLLVLAEEAVKNSEFSSGVKCRLLALSYRSVAFAMLGKHQQALADLQQVERGISKSDPTGHIELLTILALVYHHLGDYQTSLTMQLKILKLRFEMDQKRKIAQTYLYLGYAYFYLQRFDDAYNAFWESKNAAHHNGDPINIAHADKWLGIVLIAQKQFREALEPLQQAIEVFNQHNMLSERIETSVALASANLGVKQTIEGYALLNEVVRLLSGKDISLGYTGFYRMVAEMHFSQENYQVAYRWREKYSQILLDKLNYKKKSFSTVQALFNLAIGKVSKVEPVEESKRLAVKLAESSELSSSFTGKYQKQQIIIISLSILACVLLLTLVGLLLRLRTQRINLAYEKAEKPSYTMPTPMETKFNYQLAFKKARKFQYPFNVGYLVVENWQELVFHFNNKSISEVTKDLASVINEQITEFDYAGLLNEGEYLLLFEHQSSQEANAKLDKLVQAVNTRAFANLGDFSVTMKYSLNTADFKDIDPYLFLARIAESVNIEQVNPSKVP</sequence>
<evidence type="ECO:0000256" key="1">
    <source>
        <dbReference type="ARBA" id="ARBA00004496"/>
    </source>
</evidence>
<keyword evidence="3" id="KW-0677">Repeat</keyword>
<dbReference type="Proteomes" id="UP000243053">
    <property type="component" value="Unassembled WGS sequence"/>
</dbReference>
<comment type="caution">
    <text evidence="8">The sequence shown here is derived from an EMBL/GenBank/DDBJ whole genome shotgun (WGS) entry which is preliminary data.</text>
</comment>
<dbReference type="SUPFAM" id="SSF48452">
    <property type="entry name" value="TPR-like"/>
    <property type="match status" value="2"/>
</dbReference>
<organism evidence="8 9">
    <name type="scientific">Colwellia psychrerythraea</name>
    <name type="common">Vibrio psychroerythus</name>
    <dbReference type="NCBI Taxonomy" id="28229"/>
    <lineage>
        <taxon>Bacteria</taxon>
        <taxon>Pseudomonadati</taxon>
        <taxon>Pseudomonadota</taxon>
        <taxon>Gammaproteobacteria</taxon>
        <taxon>Alteromonadales</taxon>
        <taxon>Colwelliaceae</taxon>
        <taxon>Colwellia</taxon>
    </lineage>
</organism>
<keyword evidence="6" id="KW-0472">Membrane</keyword>
<dbReference type="GO" id="GO:0005737">
    <property type="term" value="C:cytoplasm"/>
    <property type="evidence" value="ECO:0007669"/>
    <property type="project" value="UniProtKB-SubCell"/>
</dbReference>
<name>A0A1Y5DWU4_COLPS</name>
<keyword evidence="6" id="KW-1133">Transmembrane helix</keyword>
<comment type="similarity">
    <text evidence="5">Belongs to the Rap family.</text>
</comment>
<feature type="signal peptide" evidence="7">
    <location>
        <begin position="1"/>
        <end position="29"/>
    </location>
</feature>
<protein>
    <submittedName>
        <fullName evidence="8">Uncharacterized protein</fullName>
    </submittedName>
</protein>
<evidence type="ECO:0000313" key="8">
    <source>
        <dbReference type="EMBL" id="OUR74961.1"/>
    </source>
</evidence>
<dbReference type="InterPro" id="IPR011990">
    <property type="entry name" value="TPR-like_helical_dom_sf"/>
</dbReference>
<keyword evidence="7" id="KW-0732">Signal</keyword>
<reference evidence="9" key="1">
    <citation type="journal article" date="2017" name="Proc. Natl. Acad. Sci. U.S.A.">
        <title>Simulation of Deepwater Horizon oil plume reveals substrate specialization within a complex community of hydrocarbon degraders.</title>
        <authorList>
            <person name="Hu P."/>
            <person name="Dubinsky E.A."/>
            <person name="Probst A.J."/>
            <person name="Wang J."/>
            <person name="Sieber C.M.K."/>
            <person name="Tom L.M."/>
            <person name="Gardinali P."/>
            <person name="Banfield J.F."/>
            <person name="Atlas R.M."/>
            <person name="Andersen G.L."/>
        </authorList>
    </citation>
    <scope>NUCLEOTIDE SEQUENCE [LARGE SCALE GENOMIC DNA]</scope>
</reference>
<evidence type="ECO:0000256" key="7">
    <source>
        <dbReference type="SAM" id="SignalP"/>
    </source>
</evidence>
<keyword evidence="2" id="KW-0963">Cytoplasm</keyword>
<evidence type="ECO:0000256" key="2">
    <source>
        <dbReference type="ARBA" id="ARBA00022490"/>
    </source>
</evidence>
<comment type="subcellular location">
    <subcellularLocation>
        <location evidence="1">Cytoplasm</location>
    </subcellularLocation>
</comment>
<dbReference type="EMBL" id="MAAF01000120">
    <property type="protein sequence ID" value="OUR74961.1"/>
    <property type="molecule type" value="Genomic_DNA"/>
</dbReference>
<keyword evidence="4" id="KW-0802">TPR repeat</keyword>
<evidence type="ECO:0000313" key="9">
    <source>
        <dbReference type="Proteomes" id="UP000243053"/>
    </source>
</evidence>
<dbReference type="PANTHER" id="PTHR46630:SF1">
    <property type="entry name" value="TETRATRICOPEPTIDE REPEAT PROTEIN 29"/>
    <property type="match status" value="1"/>
</dbReference>
<evidence type="ECO:0000256" key="5">
    <source>
        <dbReference type="ARBA" id="ARBA00038253"/>
    </source>
</evidence>
<evidence type="ECO:0000256" key="6">
    <source>
        <dbReference type="SAM" id="Phobius"/>
    </source>
</evidence>
<proteinExistence type="inferred from homology"/>
<dbReference type="InterPro" id="IPR019734">
    <property type="entry name" value="TPR_rpt"/>
</dbReference>
<evidence type="ECO:0000256" key="3">
    <source>
        <dbReference type="ARBA" id="ARBA00022737"/>
    </source>
</evidence>
<accession>A0A1Y5DWU4</accession>
<dbReference type="PANTHER" id="PTHR46630">
    <property type="entry name" value="TETRATRICOPEPTIDE REPEAT PROTEIN 29"/>
    <property type="match status" value="1"/>
</dbReference>
<dbReference type="AlphaFoldDB" id="A0A1Y5DWU4"/>
<dbReference type="InterPro" id="IPR051476">
    <property type="entry name" value="Bac_ResReg_Asp_Phosphatase"/>
</dbReference>
<feature type="chain" id="PRO_5012576689" evidence="7">
    <location>
        <begin position="30"/>
        <end position="636"/>
    </location>
</feature>
<feature type="transmembrane region" description="Helical" evidence="6">
    <location>
        <begin position="445"/>
        <end position="466"/>
    </location>
</feature>
<dbReference type="SMART" id="SM00028">
    <property type="entry name" value="TPR"/>
    <property type="match status" value="4"/>
</dbReference>
<dbReference type="Gene3D" id="1.25.40.10">
    <property type="entry name" value="Tetratricopeptide repeat domain"/>
    <property type="match status" value="1"/>
</dbReference>
<gene>
    <name evidence="8" type="ORF">A9Q75_19240</name>
</gene>